<organism evidence="1 2">
    <name type="scientific">Tumebacillus avium</name>
    <dbReference type="NCBI Taxonomy" id="1903704"/>
    <lineage>
        <taxon>Bacteria</taxon>
        <taxon>Bacillati</taxon>
        <taxon>Bacillota</taxon>
        <taxon>Bacilli</taxon>
        <taxon>Bacillales</taxon>
        <taxon>Alicyclobacillaceae</taxon>
        <taxon>Tumebacillus</taxon>
    </lineage>
</organism>
<keyword evidence="2" id="KW-1185">Reference proteome</keyword>
<dbReference type="Gene3D" id="3.40.1440.10">
    <property type="entry name" value="GIY-YIG endonuclease"/>
    <property type="match status" value="1"/>
</dbReference>
<dbReference type="SUPFAM" id="SSF82771">
    <property type="entry name" value="GIY-YIG endonuclease"/>
    <property type="match status" value="1"/>
</dbReference>
<dbReference type="CDD" id="cd10451">
    <property type="entry name" value="GIY-YIG_LuxR_like"/>
    <property type="match status" value="1"/>
</dbReference>
<accession>A0A1Y0IN75</accession>
<sequence length="269" mass="31277">MDSVSDLFWEATVDEMKRGYLHRAEDGEYVCLMCGETFEEGVIYPADGKLYEAGKFAGVHVEREHGSVFEFLLGQGKKLTGLTDLQRKLLHYFYYGYTDSEIVDAMDGGSTSTIRNHRFSLREKEKQAKVFLAIMASIDGKSQKERKVEHMSRERRAQLKEEYLNTPKQMGIFQIRNLVNGKIFLGSSPNLPGKENSVLFQLRMGSHYNKALQQEYKEFGVENFVFETVAEIKHREEATSEEYKKELEEMLEMWMEELQPYGDRGYHKK</sequence>
<reference evidence="2" key="1">
    <citation type="submission" date="2017-05" db="EMBL/GenBank/DDBJ databases">
        <authorList>
            <person name="Sung H."/>
        </authorList>
    </citation>
    <scope>NUCLEOTIDE SEQUENCE [LARGE SCALE GENOMIC DNA]</scope>
    <source>
        <strain evidence="2">AR23208</strain>
    </source>
</reference>
<proteinExistence type="predicted"/>
<evidence type="ECO:0000313" key="2">
    <source>
        <dbReference type="Proteomes" id="UP000195437"/>
    </source>
</evidence>
<dbReference type="AlphaFoldDB" id="A0A1Y0IN75"/>
<evidence type="ECO:0008006" key="3">
    <source>
        <dbReference type="Google" id="ProtNLM"/>
    </source>
</evidence>
<dbReference type="Proteomes" id="UP000195437">
    <property type="component" value="Chromosome"/>
</dbReference>
<evidence type="ECO:0000313" key="1">
    <source>
        <dbReference type="EMBL" id="ARU61988.1"/>
    </source>
</evidence>
<gene>
    <name evidence="1" type="ORF">CBW65_13985</name>
</gene>
<dbReference type="InterPro" id="IPR035901">
    <property type="entry name" value="GIY-YIG_endonuc_sf"/>
</dbReference>
<dbReference type="KEGG" id="tum:CBW65_13985"/>
<protein>
    <recommendedName>
        <fullName evidence="3">Transcriptional regulator</fullName>
    </recommendedName>
</protein>
<name>A0A1Y0IN75_9BACL</name>
<dbReference type="EMBL" id="CP021434">
    <property type="protein sequence ID" value="ARU61988.1"/>
    <property type="molecule type" value="Genomic_DNA"/>
</dbReference>